<sequence>MERFRRKRLFFHEKRHSVWAKILFTVAISSCIILLTCHGLNRLMADSKEEEKRSLEEALQREIVQCYVLEGHYPDSLSYLEEQYGFSYDKEHFFVDYQLLGANIMPDVTVIERKN</sequence>
<name>A0AAW4WEE7_9FIRM</name>
<evidence type="ECO:0000313" key="1">
    <source>
        <dbReference type="EMBL" id="MCC2240698.1"/>
    </source>
</evidence>
<dbReference type="RefSeq" id="WP_227709337.1">
    <property type="nucleotide sequence ID" value="NZ_JAJEQW010000001.1"/>
</dbReference>
<dbReference type="Proteomes" id="UP001198893">
    <property type="component" value="Unassembled WGS sequence"/>
</dbReference>
<reference evidence="1" key="1">
    <citation type="submission" date="2021-10" db="EMBL/GenBank/DDBJ databases">
        <title>Anaerobic single-cell dispensing facilitates the cultivation of human gut bacteria.</title>
        <authorList>
            <person name="Afrizal A."/>
        </authorList>
    </citation>
    <scope>NUCLEOTIDE SEQUENCE</scope>
    <source>
        <strain evidence="1">CLA-AA-H204</strain>
    </source>
</reference>
<organism evidence="1 2">
    <name type="scientific">Roseburia amylophila</name>
    <dbReference type="NCBI Taxonomy" id="2981794"/>
    <lineage>
        <taxon>Bacteria</taxon>
        <taxon>Bacillati</taxon>
        <taxon>Bacillota</taxon>
        <taxon>Clostridia</taxon>
        <taxon>Lachnospirales</taxon>
        <taxon>Lachnospiraceae</taxon>
        <taxon>Roseburia</taxon>
    </lineage>
</organism>
<accession>A0AAW4WEE7</accession>
<dbReference type="AlphaFoldDB" id="A0AAW4WEE7"/>
<gene>
    <name evidence="1" type="ORF">LKD47_00080</name>
</gene>
<protein>
    <submittedName>
        <fullName evidence="1">Uncharacterized protein</fullName>
    </submittedName>
</protein>
<comment type="caution">
    <text evidence="1">The sequence shown here is derived from an EMBL/GenBank/DDBJ whole genome shotgun (WGS) entry which is preliminary data.</text>
</comment>
<evidence type="ECO:0000313" key="2">
    <source>
        <dbReference type="Proteomes" id="UP001198893"/>
    </source>
</evidence>
<proteinExistence type="predicted"/>
<dbReference type="EMBL" id="JAJEQW010000001">
    <property type="protein sequence ID" value="MCC2240698.1"/>
    <property type="molecule type" value="Genomic_DNA"/>
</dbReference>